<dbReference type="Proteomes" id="UP000664698">
    <property type="component" value="Unassembled WGS sequence"/>
</dbReference>
<keyword evidence="4" id="KW-1185">Reference proteome</keyword>
<feature type="domain" description="Glycosyltransferase subfamily 4-like N-terminal" evidence="2">
    <location>
        <begin position="12"/>
        <end position="153"/>
    </location>
</feature>
<dbReference type="PANTHER" id="PTHR12526">
    <property type="entry name" value="GLYCOSYLTRANSFERASE"/>
    <property type="match status" value="1"/>
</dbReference>
<name>A0ABS3BLM4_9BACT</name>
<accession>A0ABS3BLM4</accession>
<dbReference type="RefSeq" id="WP_206567884.1">
    <property type="nucleotide sequence ID" value="NZ_JAFKCW010000001.1"/>
</dbReference>
<dbReference type="SUPFAM" id="SSF53756">
    <property type="entry name" value="UDP-Glycosyltransferase/glycogen phosphorylase"/>
    <property type="match status" value="1"/>
</dbReference>
<organism evidence="3 4">
    <name type="scientific">Algoriphagus aestuariicola</name>
    <dbReference type="NCBI Taxonomy" id="1852016"/>
    <lineage>
        <taxon>Bacteria</taxon>
        <taxon>Pseudomonadati</taxon>
        <taxon>Bacteroidota</taxon>
        <taxon>Cytophagia</taxon>
        <taxon>Cytophagales</taxon>
        <taxon>Cyclobacteriaceae</taxon>
        <taxon>Algoriphagus</taxon>
    </lineage>
</organism>
<feature type="domain" description="Glycosyl transferase family 1" evidence="1">
    <location>
        <begin position="171"/>
        <end position="324"/>
    </location>
</feature>
<dbReference type="Pfam" id="PF13439">
    <property type="entry name" value="Glyco_transf_4"/>
    <property type="match status" value="1"/>
</dbReference>
<evidence type="ECO:0000259" key="2">
    <source>
        <dbReference type="Pfam" id="PF13439"/>
    </source>
</evidence>
<protein>
    <submittedName>
        <fullName evidence="3">Glycosyltransferase</fullName>
    </submittedName>
</protein>
<comment type="caution">
    <text evidence="3">The sequence shown here is derived from an EMBL/GenBank/DDBJ whole genome shotgun (WGS) entry which is preliminary data.</text>
</comment>
<dbReference type="EMBL" id="JAFKCW010000001">
    <property type="protein sequence ID" value="MBN7799912.1"/>
    <property type="molecule type" value="Genomic_DNA"/>
</dbReference>
<dbReference type="Gene3D" id="3.40.50.2000">
    <property type="entry name" value="Glycogen Phosphorylase B"/>
    <property type="match status" value="2"/>
</dbReference>
<dbReference type="Pfam" id="PF00534">
    <property type="entry name" value="Glycos_transf_1"/>
    <property type="match status" value="1"/>
</dbReference>
<sequence length="354" mass="39678">MRVLQLIDSLDVGGGERMAVNLANYFSENQIPNLLISTRKGGPLEKLIKSPNSLEVFSKSNVLDLATFIRILRKVRSFDPSIIHAHDSSIFWAALIKLLYPKAMLVWHAHYGGFSSANGRFGKKIKFLQAAIDRVIVVNSELLAWVKSDFSMIPKAAYIGNFPDRVSECHVEREKLKWIISVANLKKPKNHVVLVRAFSEFIKSHTGYKLALIGTMDDPEYVEEVNRVIQAEDVQEHVHLLGPVMELKEWFDKARMGILSSHVEGLPVSLLELGLSGVPVISSRVGACGDLLEAGRCGYLVEPNDSGELSMAMRNLVDNKEETRVKAMRFENKVKTEFGGDSFFRKYSALLGKY</sequence>
<evidence type="ECO:0000259" key="1">
    <source>
        <dbReference type="Pfam" id="PF00534"/>
    </source>
</evidence>
<dbReference type="InterPro" id="IPR028098">
    <property type="entry name" value="Glyco_trans_4-like_N"/>
</dbReference>
<dbReference type="InterPro" id="IPR001296">
    <property type="entry name" value="Glyco_trans_1"/>
</dbReference>
<reference evidence="3 4" key="1">
    <citation type="submission" date="2021-03" db="EMBL/GenBank/DDBJ databases">
        <title>novel species isolated from a fishpond in China.</title>
        <authorList>
            <person name="Lu H."/>
            <person name="Cai Z."/>
        </authorList>
    </citation>
    <scope>NUCLEOTIDE SEQUENCE [LARGE SCALE GENOMIC DNA]</scope>
    <source>
        <strain evidence="3 4">JCM 31546</strain>
    </source>
</reference>
<evidence type="ECO:0000313" key="4">
    <source>
        <dbReference type="Proteomes" id="UP000664698"/>
    </source>
</evidence>
<proteinExistence type="predicted"/>
<evidence type="ECO:0000313" key="3">
    <source>
        <dbReference type="EMBL" id="MBN7799912.1"/>
    </source>
</evidence>
<gene>
    <name evidence="3" type="ORF">J0A67_03520</name>
</gene>
<dbReference type="PANTHER" id="PTHR12526:SF630">
    <property type="entry name" value="GLYCOSYLTRANSFERASE"/>
    <property type="match status" value="1"/>
</dbReference>